<dbReference type="EC" id="3.6.3.-" evidence="6"/>
<dbReference type="PROSITE" id="PS50893">
    <property type="entry name" value="ABC_TRANSPORTER_2"/>
    <property type="match status" value="1"/>
</dbReference>
<dbReference type="InterPro" id="IPR017911">
    <property type="entry name" value="MacB-like_ATP-bd"/>
</dbReference>
<evidence type="ECO:0000256" key="5">
    <source>
        <dbReference type="ARBA" id="ARBA00038388"/>
    </source>
</evidence>
<dbReference type="AlphaFoldDB" id="X5KDH3"/>
<accession>X5KDH3</accession>
<dbReference type="PANTHER" id="PTHR42798">
    <property type="entry name" value="LIPOPROTEIN-RELEASING SYSTEM ATP-BINDING PROTEIN LOLD"/>
    <property type="match status" value="1"/>
</dbReference>
<keyword evidence="3 6" id="KW-0067">ATP-binding</keyword>
<evidence type="ECO:0000256" key="3">
    <source>
        <dbReference type="ARBA" id="ARBA00022840"/>
    </source>
</evidence>
<evidence type="ECO:0000313" key="6">
    <source>
        <dbReference type="EMBL" id="STC99473.1"/>
    </source>
</evidence>
<gene>
    <name evidence="6" type="primary">macB_6</name>
    <name evidence="6" type="ORF">NCTC10588_01312</name>
</gene>
<proteinExistence type="inferred from homology"/>
<keyword evidence="1" id="KW-0813">Transport</keyword>
<evidence type="ECO:0000256" key="1">
    <source>
        <dbReference type="ARBA" id="ARBA00022448"/>
    </source>
</evidence>
<dbReference type="Pfam" id="PF00005">
    <property type="entry name" value="ABC_tran"/>
    <property type="match status" value="1"/>
</dbReference>
<comment type="similarity">
    <text evidence="5">Belongs to the ABC transporter superfamily. Macrolide exporter (TC 3.A.1.122) family.</text>
</comment>
<name>X5KDH3_9FLAO</name>
<sequence length="285" mass="32135">MDIVRKWLIMHDILNTYFFLPELKDLSVKHFKIIVKNIFRVTNWLSILPISKTREMITIENLEKSYDTGKSKLHVLKGINLNIKEGEFVSIMGSSGSGKSTLLNIIGILDEADSGVYELAGVPIKNLNEVKAADYRSKFLGFIFQSFNLISYKTALENVALPLYYQNVSRKERNKKALEYLEKVGLAQWADHLPSELSGGQKQRVAIARALITNPKVILADEPTGALDSKTTYDIMKLLQEINNEGKTIVVVTHEPDVAAQTKRNVILKDGVIESDEFIQQLVLE</sequence>
<keyword evidence="2" id="KW-0547">Nucleotide-binding</keyword>
<reference evidence="6 7" key="1">
    <citation type="submission" date="2018-06" db="EMBL/GenBank/DDBJ databases">
        <authorList>
            <consortium name="Pathogen Informatics"/>
            <person name="Doyle S."/>
        </authorList>
    </citation>
    <scope>NUCLEOTIDE SEQUENCE [LARGE SCALE GENOMIC DNA]</scope>
    <source>
        <strain evidence="6 7">NCTC10588</strain>
    </source>
</reference>
<organism evidence="6 7">
    <name type="scientific">Elizabethkingia anophelis</name>
    <dbReference type="NCBI Taxonomy" id="1117645"/>
    <lineage>
        <taxon>Bacteria</taxon>
        <taxon>Pseudomonadati</taxon>
        <taxon>Bacteroidota</taxon>
        <taxon>Flavobacteriia</taxon>
        <taxon>Flavobacteriales</taxon>
        <taxon>Weeksellaceae</taxon>
        <taxon>Elizabethkingia</taxon>
    </lineage>
</organism>
<dbReference type="PANTHER" id="PTHR42798:SF6">
    <property type="entry name" value="CELL DIVISION ATP-BINDING PROTEIN FTSE"/>
    <property type="match status" value="1"/>
</dbReference>
<protein>
    <submittedName>
        <fullName evidence="6">Macrolide export ATP-binding/permease protein MacB</fullName>
        <ecNumber evidence="6">3.6.3.-</ecNumber>
    </submittedName>
</protein>
<dbReference type="Proteomes" id="UP000254876">
    <property type="component" value="Unassembled WGS sequence"/>
</dbReference>
<keyword evidence="6" id="KW-0378">Hydrolase</keyword>
<dbReference type="SUPFAM" id="SSF52540">
    <property type="entry name" value="P-loop containing nucleoside triphosphate hydrolases"/>
    <property type="match status" value="1"/>
</dbReference>
<dbReference type="InterPro" id="IPR027417">
    <property type="entry name" value="P-loop_NTPase"/>
</dbReference>
<dbReference type="GO" id="GO:0016887">
    <property type="term" value="F:ATP hydrolysis activity"/>
    <property type="evidence" value="ECO:0007669"/>
    <property type="project" value="InterPro"/>
</dbReference>
<comment type="caution">
    <text evidence="6">The sequence shown here is derived from an EMBL/GenBank/DDBJ whole genome shotgun (WGS) entry which is preliminary data.</text>
</comment>
<dbReference type="InterPro" id="IPR003593">
    <property type="entry name" value="AAA+_ATPase"/>
</dbReference>
<dbReference type="SMART" id="SM00382">
    <property type="entry name" value="AAA"/>
    <property type="match status" value="1"/>
</dbReference>
<dbReference type="FunFam" id="3.40.50.300:FF:000032">
    <property type="entry name" value="Export ABC transporter ATP-binding protein"/>
    <property type="match status" value="1"/>
</dbReference>
<keyword evidence="4" id="KW-1278">Translocase</keyword>
<dbReference type="EMBL" id="UFYD01000001">
    <property type="protein sequence ID" value="STC99473.1"/>
    <property type="molecule type" value="Genomic_DNA"/>
</dbReference>
<evidence type="ECO:0000256" key="4">
    <source>
        <dbReference type="ARBA" id="ARBA00022967"/>
    </source>
</evidence>
<dbReference type="CDD" id="cd03255">
    <property type="entry name" value="ABC_MJ0796_LolCDE_FtsE"/>
    <property type="match status" value="1"/>
</dbReference>
<dbReference type="InterPro" id="IPR003439">
    <property type="entry name" value="ABC_transporter-like_ATP-bd"/>
</dbReference>
<dbReference type="InterPro" id="IPR017871">
    <property type="entry name" value="ABC_transporter-like_CS"/>
</dbReference>
<dbReference type="GO" id="GO:0022857">
    <property type="term" value="F:transmembrane transporter activity"/>
    <property type="evidence" value="ECO:0007669"/>
    <property type="project" value="UniProtKB-ARBA"/>
</dbReference>
<evidence type="ECO:0000313" key="7">
    <source>
        <dbReference type="Proteomes" id="UP000254876"/>
    </source>
</evidence>
<dbReference type="Gene3D" id="3.40.50.300">
    <property type="entry name" value="P-loop containing nucleotide triphosphate hydrolases"/>
    <property type="match status" value="1"/>
</dbReference>
<dbReference type="GO" id="GO:0098796">
    <property type="term" value="C:membrane protein complex"/>
    <property type="evidence" value="ECO:0007669"/>
    <property type="project" value="UniProtKB-ARBA"/>
</dbReference>
<evidence type="ECO:0000256" key="2">
    <source>
        <dbReference type="ARBA" id="ARBA00022741"/>
    </source>
</evidence>
<dbReference type="GO" id="GO:0005524">
    <property type="term" value="F:ATP binding"/>
    <property type="evidence" value="ECO:0007669"/>
    <property type="project" value="UniProtKB-KW"/>
</dbReference>
<dbReference type="PROSITE" id="PS00211">
    <property type="entry name" value="ABC_TRANSPORTER_1"/>
    <property type="match status" value="1"/>
</dbReference>